<dbReference type="GO" id="GO:0003697">
    <property type="term" value="F:single-stranded DNA binding"/>
    <property type="evidence" value="ECO:0007669"/>
    <property type="project" value="TreeGrafter"/>
</dbReference>
<dbReference type="GO" id="GO:0004527">
    <property type="term" value="F:exonuclease activity"/>
    <property type="evidence" value="ECO:0007669"/>
    <property type="project" value="UniProtKB-KW"/>
</dbReference>
<dbReference type="GO" id="GO:0005634">
    <property type="term" value="C:nucleus"/>
    <property type="evidence" value="ECO:0007669"/>
    <property type="project" value="UniProtKB-SubCell"/>
</dbReference>
<dbReference type="GO" id="GO:0006281">
    <property type="term" value="P:DNA repair"/>
    <property type="evidence" value="ECO:0007669"/>
    <property type="project" value="UniProtKB-KW"/>
</dbReference>
<evidence type="ECO:0000256" key="11">
    <source>
        <dbReference type="PIRSR" id="PIRSR610347-3"/>
    </source>
</evidence>
<evidence type="ECO:0000313" key="14">
    <source>
        <dbReference type="Proteomes" id="UP000316726"/>
    </source>
</evidence>
<evidence type="ECO:0000256" key="6">
    <source>
        <dbReference type="ARBA" id="ARBA00022839"/>
    </source>
</evidence>
<feature type="region of interest" description="Disordered" evidence="12">
    <location>
        <begin position="1"/>
        <end position="34"/>
    </location>
</feature>
<dbReference type="CDD" id="cd09122">
    <property type="entry name" value="PLDc_Tdp1_1"/>
    <property type="match status" value="1"/>
</dbReference>
<dbReference type="Proteomes" id="UP000316726">
    <property type="component" value="Chromosome 17"/>
</dbReference>
<evidence type="ECO:0000256" key="10">
    <source>
        <dbReference type="PIRSR" id="PIRSR610347-2"/>
    </source>
</evidence>
<evidence type="ECO:0000256" key="8">
    <source>
        <dbReference type="ARBA" id="ARBA00023242"/>
    </source>
</evidence>
<comment type="similarity">
    <text evidence="2">Belongs to the tyrosyl-DNA phosphodiesterase family.</text>
</comment>
<dbReference type="GO" id="GO:0003690">
    <property type="term" value="F:double-stranded DNA binding"/>
    <property type="evidence" value="ECO:0007669"/>
    <property type="project" value="TreeGrafter"/>
</dbReference>
<evidence type="ECO:0000256" key="3">
    <source>
        <dbReference type="ARBA" id="ARBA00022722"/>
    </source>
</evidence>
<keyword evidence="14" id="KW-1185">Reference proteome</keyword>
<keyword evidence="3" id="KW-0540">Nuclease</keyword>
<keyword evidence="7" id="KW-0234">DNA repair</keyword>
<dbReference type="InterPro" id="IPR010347">
    <property type="entry name" value="Tdp1"/>
</dbReference>
<comment type="subcellular location">
    <subcellularLocation>
        <location evidence="1">Nucleus</location>
    </subcellularLocation>
</comment>
<feature type="binding site" evidence="10">
    <location>
        <position position="398"/>
    </location>
    <ligand>
        <name>substrate</name>
    </ligand>
</feature>
<evidence type="ECO:0000256" key="1">
    <source>
        <dbReference type="ARBA" id="ARBA00004123"/>
    </source>
</evidence>
<keyword evidence="5" id="KW-0378">Hydrolase</keyword>
<feature type="compositionally biased region" description="Low complexity" evidence="12">
    <location>
        <begin position="16"/>
        <end position="30"/>
    </location>
</feature>
<dbReference type="STRING" id="1764295.A0A5B8MY06"/>
<dbReference type="PANTHER" id="PTHR12415">
    <property type="entry name" value="TYROSYL-DNA PHOSPHODIESTERASE 1"/>
    <property type="match status" value="1"/>
</dbReference>
<evidence type="ECO:0000313" key="13">
    <source>
        <dbReference type="EMBL" id="QDZ25463.1"/>
    </source>
</evidence>
<dbReference type="AlphaFoldDB" id="A0A5B8MY06"/>
<accession>A0A5B8MY06</accession>
<keyword evidence="4" id="KW-0227">DNA damage</keyword>
<dbReference type="Gene3D" id="3.30.870.10">
    <property type="entry name" value="Endonuclease Chain A"/>
    <property type="match status" value="2"/>
</dbReference>
<keyword evidence="8" id="KW-0539">Nucleus</keyword>
<feature type="site" description="Interaction with DNA" evidence="11">
    <location>
        <position position="419"/>
    </location>
</feature>
<evidence type="ECO:0000256" key="9">
    <source>
        <dbReference type="PIRSR" id="PIRSR610347-1"/>
    </source>
</evidence>
<evidence type="ECO:0000256" key="4">
    <source>
        <dbReference type="ARBA" id="ARBA00022763"/>
    </source>
</evidence>
<organism evidence="13 14">
    <name type="scientific">Chloropicon primus</name>
    <dbReference type="NCBI Taxonomy" id="1764295"/>
    <lineage>
        <taxon>Eukaryota</taxon>
        <taxon>Viridiplantae</taxon>
        <taxon>Chlorophyta</taxon>
        <taxon>Chloropicophyceae</taxon>
        <taxon>Chloropicales</taxon>
        <taxon>Chloropicaceae</taxon>
        <taxon>Chloropicon</taxon>
    </lineage>
</organism>
<evidence type="ECO:0000256" key="2">
    <source>
        <dbReference type="ARBA" id="ARBA00010205"/>
    </source>
</evidence>
<keyword evidence="6" id="KW-0269">Exonuclease</keyword>
<feature type="binding site" evidence="10">
    <location>
        <position position="179"/>
    </location>
    <ligand>
        <name>substrate</name>
    </ligand>
</feature>
<dbReference type="GO" id="GO:0017005">
    <property type="term" value="F:3'-tyrosyl-DNA phosphodiesterase activity"/>
    <property type="evidence" value="ECO:0007669"/>
    <property type="project" value="TreeGrafter"/>
</dbReference>
<feature type="active site" description="Nucleophile" evidence="9">
    <location>
        <position position="177"/>
    </location>
</feature>
<proteinExistence type="inferred from homology"/>
<name>A0A5B8MY06_9CHLO</name>
<dbReference type="OrthoDB" id="47785at2759"/>
<evidence type="ECO:0000256" key="12">
    <source>
        <dbReference type="SAM" id="MobiDB-lite"/>
    </source>
</evidence>
<dbReference type="EMBL" id="CP031050">
    <property type="protein sequence ID" value="QDZ25463.1"/>
    <property type="molecule type" value="Genomic_DNA"/>
</dbReference>
<evidence type="ECO:0000256" key="7">
    <source>
        <dbReference type="ARBA" id="ARBA00023204"/>
    </source>
</evidence>
<evidence type="ECO:0000256" key="5">
    <source>
        <dbReference type="ARBA" id="ARBA00022801"/>
    </source>
</evidence>
<dbReference type="SUPFAM" id="SSF56024">
    <property type="entry name" value="Phospholipase D/nuclease"/>
    <property type="match status" value="2"/>
</dbReference>
<gene>
    <name evidence="13" type="ORF">A3770_17p79810</name>
</gene>
<sequence>MDGERERERKRKRGSGDASGAGSSSGSRSSPQFDEYSIKELKEWLRRKGVTDFTRFIEKQDLVKEAKKVHAVECRPKAFEIMHVGGVHPKGKRLQDLCRGEVKAALVSNYLLDADFLIENFPDVVRAPELIVAYDERNAQSKCIKERLVKERGWMDQDRSRLVLHAPPLPIPYGTHHSKFFILFFRDKMRLIITTANLIEKDCCYKTQGIWFQDFFLKKERSSCSFEIEFIQYLNHLNLPRTCMKFLENVKKVDFSPAKALCLIASVPGYHKANTINLYGHMKLRRVLSQETFKYCFSGSPLICQYSSVGSLDRKWVQEEFVTSLSAGRLSGSGHLGPPANLERDLHLVWPTYREVATSLEGLSAGTSIPGAQKNVCKDFLLPHYRKWGSVRAAPHIKTYMRYSGSELAWVVVGSHNLSKAAWGCLQKQGSQLCIRHYELSVAVKVADDMDVPLPFQFPPEAYTNEDTPWSNELALGRIHGID</sequence>
<reference evidence="13 14" key="1">
    <citation type="submission" date="2018-07" db="EMBL/GenBank/DDBJ databases">
        <title>The complete nuclear genome of the prasinophyte Chloropicon primus (CCMP1205).</title>
        <authorList>
            <person name="Pombert J.-F."/>
            <person name="Otis C."/>
            <person name="Turmel M."/>
            <person name="Lemieux C."/>
        </authorList>
    </citation>
    <scope>NUCLEOTIDE SEQUENCE [LARGE SCALE GENOMIC DNA]</scope>
    <source>
        <strain evidence="13 14">CCMP1205</strain>
    </source>
</reference>
<dbReference type="Pfam" id="PF06087">
    <property type="entry name" value="Tyr-DNA_phospho"/>
    <property type="match status" value="1"/>
</dbReference>
<feature type="active site" description="Proton donor/acceptor" evidence="9">
    <location>
        <position position="396"/>
    </location>
</feature>
<protein>
    <submittedName>
        <fullName evidence="13">Tyrosyl-DNA phosphodiesterase</fullName>
    </submittedName>
</protein>
<dbReference type="PANTHER" id="PTHR12415:SF0">
    <property type="entry name" value="TYROSYL-DNA PHOSPHODIESTERASE 1"/>
    <property type="match status" value="1"/>
</dbReference>